<evidence type="ECO:0000256" key="3">
    <source>
        <dbReference type="SAM" id="Phobius"/>
    </source>
</evidence>
<feature type="region of interest" description="Disordered" evidence="2">
    <location>
        <begin position="1"/>
        <end position="63"/>
    </location>
</feature>
<protein>
    <submittedName>
        <fullName evidence="4">Uncharacterized protein</fullName>
    </submittedName>
</protein>
<accession>A0ABZ1LMX3</accession>
<geneLocation type="plasmid" evidence="4 5">
    <name>unnamed1</name>
</geneLocation>
<keyword evidence="1" id="KW-0175">Coiled coil</keyword>
<evidence type="ECO:0000256" key="1">
    <source>
        <dbReference type="SAM" id="Coils"/>
    </source>
</evidence>
<keyword evidence="3" id="KW-1133">Transmembrane helix</keyword>
<name>A0ABZ1LMX3_9ACTN</name>
<evidence type="ECO:0000256" key="2">
    <source>
        <dbReference type="SAM" id="MobiDB-lite"/>
    </source>
</evidence>
<sequence length="226" mass="24010">MNAPRDDAEFNRMMQDSGFGQDPAPRYHDGYGQTPTSYGFHDPHPYGPPAPTTPGTFQQSKPGLTKRGKVALSVGAVILAGGALIGYQSHTTTVAENENRAKEMEIQAQLLRIEELKELNRSSEITRNSHNAEEKTRQASVDSCVNTNRNLIGKDFRSPSLGEIVEDCQAQYTNPASGLDMQAAGSATASPQASSGEINTGLLLGGGALALVLVIAAKRGSRPTNA</sequence>
<dbReference type="Proteomes" id="UP001622594">
    <property type="component" value="Plasmid unnamed1"/>
</dbReference>
<feature type="transmembrane region" description="Helical" evidence="3">
    <location>
        <begin position="198"/>
        <end position="217"/>
    </location>
</feature>
<gene>
    <name evidence="4" type="ORF">OG814_42360</name>
</gene>
<feature type="transmembrane region" description="Helical" evidence="3">
    <location>
        <begin position="70"/>
        <end position="87"/>
    </location>
</feature>
<keyword evidence="3" id="KW-0472">Membrane</keyword>
<organism evidence="4 5">
    <name type="scientific">Streptomyces zaomyceticus</name>
    <dbReference type="NCBI Taxonomy" id="68286"/>
    <lineage>
        <taxon>Bacteria</taxon>
        <taxon>Bacillati</taxon>
        <taxon>Actinomycetota</taxon>
        <taxon>Actinomycetes</taxon>
        <taxon>Kitasatosporales</taxon>
        <taxon>Streptomycetaceae</taxon>
        <taxon>Streptomyces</taxon>
    </lineage>
</organism>
<keyword evidence="5" id="KW-1185">Reference proteome</keyword>
<reference evidence="4 5" key="1">
    <citation type="submission" date="2022-10" db="EMBL/GenBank/DDBJ databases">
        <title>The complete genomes of actinobacterial strains from the NBC collection.</title>
        <authorList>
            <person name="Joergensen T.S."/>
            <person name="Alvarez Arevalo M."/>
            <person name="Sterndorff E.B."/>
            <person name="Faurdal D."/>
            <person name="Vuksanovic O."/>
            <person name="Mourched A.-S."/>
            <person name="Charusanti P."/>
            <person name="Shaw S."/>
            <person name="Blin K."/>
            <person name="Weber T."/>
        </authorList>
    </citation>
    <scope>NUCLEOTIDE SEQUENCE [LARGE SCALE GENOMIC DNA]</scope>
    <source>
        <strain evidence="4 5">NBC_00123</strain>
        <plasmid evidence="4 5">unnamed1</plasmid>
    </source>
</reference>
<feature type="compositionally biased region" description="Basic and acidic residues" evidence="2">
    <location>
        <begin position="1"/>
        <end position="10"/>
    </location>
</feature>
<dbReference type="RefSeq" id="WP_327166778.1">
    <property type="nucleotide sequence ID" value="NZ_CP108189.1"/>
</dbReference>
<evidence type="ECO:0000313" key="4">
    <source>
        <dbReference type="EMBL" id="WTR75898.1"/>
    </source>
</evidence>
<keyword evidence="3" id="KW-0812">Transmembrane</keyword>
<evidence type="ECO:0000313" key="5">
    <source>
        <dbReference type="Proteomes" id="UP001622594"/>
    </source>
</evidence>
<keyword evidence="4" id="KW-0614">Plasmid</keyword>
<dbReference type="EMBL" id="CP108189">
    <property type="protein sequence ID" value="WTR75898.1"/>
    <property type="molecule type" value="Genomic_DNA"/>
</dbReference>
<proteinExistence type="predicted"/>
<feature type="coiled-coil region" evidence="1">
    <location>
        <begin position="94"/>
        <end position="133"/>
    </location>
</feature>